<dbReference type="EMBL" id="CP001016">
    <property type="protein sequence ID" value="ACB95148.1"/>
    <property type="molecule type" value="Genomic_DNA"/>
</dbReference>
<organism evidence="5 6">
    <name type="scientific">Beijerinckia indica subsp. indica (strain ATCC 9039 / DSM 1715 / NCIMB 8712)</name>
    <dbReference type="NCBI Taxonomy" id="395963"/>
    <lineage>
        <taxon>Bacteria</taxon>
        <taxon>Pseudomonadati</taxon>
        <taxon>Pseudomonadota</taxon>
        <taxon>Alphaproteobacteria</taxon>
        <taxon>Hyphomicrobiales</taxon>
        <taxon>Beijerinckiaceae</taxon>
        <taxon>Beijerinckia</taxon>
    </lineage>
</organism>
<evidence type="ECO:0000256" key="1">
    <source>
        <dbReference type="ARBA" id="ARBA00000830"/>
    </source>
</evidence>
<dbReference type="Pfam" id="PF00702">
    <property type="entry name" value="Hydrolase"/>
    <property type="match status" value="1"/>
</dbReference>
<dbReference type="Gene3D" id="3.40.50.1000">
    <property type="entry name" value="HAD superfamily/HAD-like"/>
    <property type="match status" value="1"/>
</dbReference>
<reference evidence="5 6" key="2">
    <citation type="journal article" date="2010" name="J. Bacteriol.">
        <title>Complete genome sequence of Beijerinckia indica subsp. indica.</title>
        <authorList>
            <person name="Tamas I."/>
            <person name="Dedysh S.N."/>
            <person name="Liesack W."/>
            <person name="Stott M.B."/>
            <person name="Alam M."/>
            <person name="Murrell J.C."/>
            <person name="Dunfield P.F."/>
        </authorList>
    </citation>
    <scope>NUCLEOTIDE SEQUENCE [LARGE SCALE GENOMIC DNA]</scope>
    <source>
        <strain evidence="6">ATCC 9039 / DSM 1715 / NCIMB 8712</strain>
    </source>
</reference>
<proteinExistence type="inferred from homology"/>
<keyword evidence="5" id="KW-0378">Hydrolase</keyword>
<name>B2IB64_BEII9</name>
<dbReference type="SFLD" id="SFLDS00003">
    <property type="entry name" value="Haloacid_Dehalogenase"/>
    <property type="match status" value="1"/>
</dbReference>
<comment type="similarity">
    <text evidence="3">Belongs to the HAD-like hydrolase superfamily. CbbY/CbbZ/Gph/YieH family.</text>
</comment>
<dbReference type="RefSeq" id="WP_012384505.1">
    <property type="nucleotide sequence ID" value="NC_010581.1"/>
</dbReference>
<evidence type="ECO:0000313" key="6">
    <source>
        <dbReference type="Proteomes" id="UP000001695"/>
    </source>
</evidence>
<evidence type="ECO:0000256" key="3">
    <source>
        <dbReference type="ARBA" id="ARBA00006171"/>
    </source>
</evidence>
<gene>
    <name evidence="5" type="ordered locus">Bind_1515</name>
</gene>
<dbReference type="AlphaFoldDB" id="B2IB64"/>
<evidence type="ECO:0000256" key="2">
    <source>
        <dbReference type="ARBA" id="ARBA00004818"/>
    </source>
</evidence>
<sequence>MVQMHENNDLSKTLVIFDVDGTLIQSMALEAECYVTAFADHLGIESISSDWGSYLHVTDPGIAIELYQRYCGRSPTDHELRSFHDLFVSRLKSKIAQDKGCLVEVAGAADMLAKLKADLRFTIAIATGAWKEPIQVKLSAAGLAINDFPFASAEDSIERKIIFSLAAKRASSSFQQTVLVGDGLWDMATARTLDYGFIGIGTGIQASRLQAEGAAHVIENYLDYESFISVLGKAPPLRWLPL</sequence>
<dbReference type="PANTHER" id="PTHR43434">
    <property type="entry name" value="PHOSPHOGLYCOLATE PHOSPHATASE"/>
    <property type="match status" value="1"/>
</dbReference>
<dbReference type="InterPro" id="IPR050155">
    <property type="entry name" value="HAD-like_hydrolase_sf"/>
</dbReference>
<evidence type="ECO:0000256" key="4">
    <source>
        <dbReference type="ARBA" id="ARBA00013078"/>
    </source>
</evidence>
<reference evidence="6" key="1">
    <citation type="submission" date="2008-03" db="EMBL/GenBank/DDBJ databases">
        <title>Complete sequence of chromosome of Beijerinckia indica subsp. indica ATCC 9039.</title>
        <authorList>
            <consortium name="US DOE Joint Genome Institute"/>
            <person name="Copeland A."/>
            <person name="Lucas S."/>
            <person name="Lapidus A."/>
            <person name="Glavina del Rio T."/>
            <person name="Dalin E."/>
            <person name="Tice H."/>
            <person name="Bruce D."/>
            <person name="Goodwin L."/>
            <person name="Pitluck S."/>
            <person name="LaButti K."/>
            <person name="Schmutz J."/>
            <person name="Larimer F."/>
            <person name="Land M."/>
            <person name="Hauser L."/>
            <person name="Kyrpides N."/>
            <person name="Mikhailova N."/>
            <person name="Dunfield P.F."/>
            <person name="Dedysh S.N."/>
            <person name="Liesack W."/>
            <person name="Saw J.H."/>
            <person name="Alam M."/>
            <person name="Chen Y."/>
            <person name="Murrell J.C."/>
            <person name="Richardson P."/>
        </authorList>
    </citation>
    <scope>NUCLEOTIDE SEQUENCE [LARGE SCALE GENOMIC DNA]</scope>
    <source>
        <strain evidence="6">ATCC 9039 / DSM 1715 / NCIMB 8712</strain>
    </source>
</reference>
<evidence type="ECO:0000313" key="5">
    <source>
        <dbReference type="EMBL" id="ACB95148.1"/>
    </source>
</evidence>
<dbReference type="InterPro" id="IPR036412">
    <property type="entry name" value="HAD-like_sf"/>
</dbReference>
<accession>B2IB64</accession>
<dbReference type="SUPFAM" id="SSF56784">
    <property type="entry name" value="HAD-like"/>
    <property type="match status" value="1"/>
</dbReference>
<dbReference type="PANTHER" id="PTHR43434:SF1">
    <property type="entry name" value="PHOSPHOGLYCOLATE PHOSPHATASE"/>
    <property type="match status" value="1"/>
</dbReference>
<protein>
    <recommendedName>
        <fullName evidence="4">phosphoglycolate phosphatase</fullName>
        <ecNumber evidence="4">3.1.3.18</ecNumber>
    </recommendedName>
</protein>
<dbReference type="EC" id="3.1.3.18" evidence="4"/>
<dbReference type="Proteomes" id="UP000001695">
    <property type="component" value="Chromosome"/>
</dbReference>
<dbReference type="HOGENOM" id="CLU_045011_18_1_5"/>
<dbReference type="eggNOG" id="COG0546">
    <property type="taxonomic scope" value="Bacteria"/>
</dbReference>
<keyword evidence="6" id="KW-1185">Reference proteome</keyword>
<dbReference type="GO" id="GO:0008967">
    <property type="term" value="F:phosphoglycolate phosphatase activity"/>
    <property type="evidence" value="ECO:0007669"/>
    <property type="project" value="UniProtKB-EC"/>
</dbReference>
<dbReference type="GO" id="GO:0006281">
    <property type="term" value="P:DNA repair"/>
    <property type="evidence" value="ECO:0007669"/>
    <property type="project" value="TreeGrafter"/>
</dbReference>
<dbReference type="SFLD" id="SFLDG01129">
    <property type="entry name" value="C1.5:_HAD__Beta-PGM__Phosphata"/>
    <property type="match status" value="1"/>
</dbReference>
<dbReference type="STRING" id="395963.Bind_1515"/>
<comment type="catalytic activity">
    <reaction evidence="1">
        <text>2-phosphoglycolate + H2O = glycolate + phosphate</text>
        <dbReference type="Rhea" id="RHEA:14369"/>
        <dbReference type="ChEBI" id="CHEBI:15377"/>
        <dbReference type="ChEBI" id="CHEBI:29805"/>
        <dbReference type="ChEBI" id="CHEBI:43474"/>
        <dbReference type="ChEBI" id="CHEBI:58033"/>
        <dbReference type="EC" id="3.1.3.18"/>
    </reaction>
</comment>
<dbReference type="InterPro" id="IPR023214">
    <property type="entry name" value="HAD_sf"/>
</dbReference>
<dbReference type="InterPro" id="IPR023198">
    <property type="entry name" value="PGP-like_dom2"/>
</dbReference>
<dbReference type="KEGG" id="bid:Bind_1515"/>
<dbReference type="Gene3D" id="1.10.150.240">
    <property type="entry name" value="Putative phosphatase, domain 2"/>
    <property type="match status" value="1"/>
</dbReference>
<comment type="pathway">
    <text evidence="2">Organic acid metabolism; glycolate biosynthesis; glycolate from 2-phosphoglycolate: step 1/1.</text>
</comment>